<feature type="domain" description="S1 motif" evidence="4">
    <location>
        <begin position="269"/>
        <end position="338"/>
    </location>
</feature>
<name>R4YXJ1_9ACTN</name>
<dbReference type="InterPro" id="IPR012340">
    <property type="entry name" value="NA-bd_OB-fold"/>
</dbReference>
<dbReference type="SUPFAM" id="SSF50249">
    <property type="entry name" value="Nucleic acid-binding proteins"/>
    <property type="match status" value="4"/>
</dbReference>
<feature type="domain" description="S1 motif" evidence="4">
    <location>
        <begin position="188"/>
        <end position="256"/>
    </location>
</feature>
<evidence type="ECO:0000259" key="4">
    <source>
        <dbReference type="PROSITE" id="PS50126"/>
    </source>
</evidence>
<dbReference type="InterPro" id="IPR050437">
    <property type="entry name" value="Ribos_protein_bS1-like"/>
</dbReference>
<evidence type="ECO:0000256" key="2">
    <source>
        <dbReference type="ARBA" id="ARBA00022980"/>
    </source>
</evidence>
<reference evidence="5 6" key="1">
    <citation type="journal article" date="2013" name="ISME J.">
        <title>Metabolic model for the filamentous 'Candidatus Microthrix parvicella' based on genomic and metagenomic analyses.</title>
        <authorList>
            <person name="Jon McIlroy S."/>
            <person name="Kristiansen R."/>
            <person name="Albertsen M."/>
            <person name="Michael Karst S."/>
            <person name="Rossetti S."/>
            <person name="Lund Nielsen J."/>
            <person name="Tandoi V."/>
            <person name="James Seviour R."/>
            <person name="Nielsen P.H."/>
        </authorList>
    </citation>
    <scope>NUCLEOTIDE SEQUENCE [LARGE SCALE GENOMIC DNA]</scope>
    <source>
        <strain evidence="5 6">RN1</strain>
    </source>
</reference>
<dbReference type="SMART" id="SM00316">
    <property type="entry name" value="S1"/>
    <property type="match status" value="4"/>
</dbReference>
<dbReference type="InterPro" id="IPR003029">
    <property type="entry name" value="S1_domain"/>
</dbReference>
<protein>
    <recommendedName>
        <fullName evidence="4">S1 motif domain-containing protein</fullName>
    </recommendedName>
</protein>
<dbReference type="CDD" id="cd04465">
    <property type="entry name" value="S1_RPS1_repeat_ec2_hs2"/>
    <property type="match status" value="1"/>
</dbReference>
<evidence type="ECO:0000313" key="5">
    <source>
        <dbReference type="EMBL" id="CCM63144.1"/>
    </source>
</evidence>
<evidence type="ECO:0000256" key="1">
    <source>
        <dbReference type="ARBA" id="ARBA00006767"/>
    </source>
</evidence>
<dbReference type="PANTHER" id="PTHR10724">
    <property type="entry name" value="30S RIBOSOMAL PROTEIN S1"/>
    <property type="match status" value="1"/>
</dbReference>
<sequence>MPPPASRGGAPSGPDVHVGRIVTAVVDEVGDREIILKMVDGRPGVVMRKDVTDVDGDVPQVGATIEVALLAREDPQGRLATSRGWAAKQQSWERIDAALASGELLKVKALKQVKGGLLVDLGQRAFLPASQAFEGSGGDLAELVGVEVEVRVTEADRQRDRVVVSRRDALRKRRRAEERSVFQRLEVGATVTGRVVAMVEFGALVDLAGARGLLHRTEMSWGRVDRLEDFAVPGQELELVVIEVNRSKRRIGLSLRRLSDDPLAKVEEGSIEDATVTRVVDYGVFAELASGAEGLVHLSEMAEGRGYRPEELVAPGEAVRVKVMRVDPKRRRVELSMVQAALASP</sequence>
<dbReference type="GO" id="GO:0022627">
    <property type="term" value="C:cytosolic small ribosomal subunit"/>
    <property type="evidence" value="ECO:0007669"/>
    <property type="project" value="TreeGrafter"/>
</dbReference>
<dbReference type="PANTHER" id="PTHR10724:SF7">
    <property type="entry name" value="SMALL RIBOSOMAL SUBUNIT PROTEIN BS1C"/>
    <property type="match status" value="1"/>
</dbReference>
<comment type="caution">
    <text evidence="5">The sequence shown here is derived from an EMBL/GenBank/DDBJ whole genome shotgun (WGS) entry which is preliminary data.</text>
</comment>
<evidence type="ECO:0000256" key="3">
    <source>
        <dbReference type="ARBA" id="ARBA00023274"/>
    </source>
</evidence>
<dbReference type="PROSITE" id="PS50126">
    <property type="entry name" value="S1"/>
    <property type="match status" value="4"/>
</dbReference>
<keyword evidence="6" id="KW-1185">Reference proteome</keyword>
<dbReference type="GO" id="GO:0006412">
    <property type="term" value="P:translation"/>
    <property type="evidence" value="ECO:0007669"/>
    <property type="project" value="TreeGrafter"/>
</dbReference>
<feature type="domain" description="S1 motif" evidence="4">
    <location>
        <begin position="102"/>
        <end position="167"/>
    </location>
</feature>
<proteinExistence type="inferred from homology"/>
<keyword evidence="2" id="KW-0689">Ribosomal protein</keyword>
<dbReference type="AlphaFoldDB" id="R4YXJ1"/>
<dbReference type="HOGENOM" id="CLU_015805_4_0_11"/>
<accession>R4YXJ1</accession>
<dbReference type="Proteomes" id="UP000018291">
    <property type="component" value="Unassembled WGS sequence"/>
</dbReference>
<dbReference type="GO" id="GO:0003729">
    <property type="term" value="F:mRNA binding"/>
    <property type="evidence" value="ECO:0007669"/>
    <property type="project" value="TreeGrafter"/>
</dbReference>
<evidence type="ECO:0000313" key="6">
    <source>
        <dbReference type="Proteomes" id="UP000018291"/>
    </source>
</evidence>
<dbReference type="STRING" id="1229780.BN381_180021"/>
<dbReference type="InterPro" id="IPR035104">
    <property type="entry name" value="Ribosomal_protein_S1-like"/>
</dbReference>
<keyword evidence="3" id="KW-0687">Ribonucleoprotein</keyword>
<dbReference type="EMBL" id="CANL01000010">
    <property type="protein sequence ID" value="CCM63144.1"/>
    <property type="molecule type" value="Genomic_DNA"/>
</dbReference>
<dbReference type="Gene3D" id="2.40.50.140">
    <property type="entry name" value="Nucleic acid-binding proteins"/>
    <property type="match status" value="4"/>
</dbReference>
<feature type="domain" description="S1 motif" evidence="4">
    <location>
        <begin position="19"/>
        <end position="84"/>
    </location>
</feature>
<dbReference type="GO" id="GO:0003735">
    <property type="term" value="F:structural constituent of ribosome"/>
    <property type="evidence" value="ECO:0007669"/>
    <property type="project" value="TreeGrafter"/>
</dbReference>
<dbReference type="Pfam" id="PF00575">
    <property type="entry name" value="S1"/>
    <property type="match status" value="3"/>
</dbReference>
<dbReference type="RefSeq" id="WP_012225324.1">
    <property type="nucleotide sequence ID" value="NZ_HG422565.1"/>
</dbReference>
<dbReference type="eggNOG" id="COG0539">
    <property type="taxonomic scope" value="Bacteria"/>
</dbReference>
<gene>
    <name evidence="5" type="ORF">BN381_180021</name>
</gene>
<organism evidence="5 6">
    <name type="scientific">Candidatus Neomicrothrix parvicella RN1</name>
    <dbReference type="NCBI Taxonomy" id="1229780"/>
    <lineage>
        <taxon>Bacteria</taxon>
        <taxon>Bacillati</taxon>
        <taxon>Actinomycetota</taxon>
        <taxon>Acidimicrobiia</taxon>
        <taxon>Acidimicrobiales</taxon>
        <taxon>Microthrixaceae</taxon>
        <taxon>Candidatus Neomicrothrix</taxon>
    </lineage>
</organism>
<dbReference type="PRINTS" id="PR00681">
    <property type="entry name" value="RIBOSOMALS1"/>
</dbReference>
<comment type="similarity">
    <text evidence="1">Belongs to the bacterial ribosomal protein bS1 family.</text>
</comment>